<evidence type="ECO:0000256" key="1">
    <source>
        <dbReference type="SAM" id="MobiDB-lite"/>
    </source>
</evidence>
<proteinExistence type="predicted"/>
<evidence type="ECO:0000313" key="3">
    <source>
        <dbReference type="Proteomes" id="UP000289726"/>
    </source>
</evidence>
<dbReference type="EMBL" id="CP035949">
    <property type="protein sequence ID" value="QBF23625.1"/>
    <property type="molecule type" value="Genomic_DNA"/>
</dbReference>
<sequence length="151" mass="18120">MPSQIKTTPIKPSEQKPSKNKPSSSSLEITTFWKDPKPETKQNTNTLNTFESNRKEITQIQFDRIVEEILNDLKSMSWDNCVAKYETRNEKNIFPNIEREYSSFLTWSKEKVTEDNENYNQQNKQNILQQCIKNLKKEIEKELKEIYWFKY</sequence>
<keyword evidence="3" id="KW-1185">Reference proteome</keyword>
<organism evidence="2 3">
    <name type="scientific">'Catharanthus roseus' aster yellows phytoplasma</name>
    <dbReference type="NCBI Taxonomy" id="1193712"/>
    <lineage>
        <taxon>Bacteria</taxon>
        <taxon>Bacillati</taxon>
        <taxon>Mycoplasmatota</taxon>
        <taxon>Mollicutes</taxon>
        <taxon>Acholeplasmatales</taxon>
        <taxon>Acholeplasmataceae</taxon>
        <taxon>Candidatus Phytoplasma</taxon>
        <taxon>16SrI (Aster yellows group)</taxon>
    </lineage>
</organism>
<reference evidence="2 3" key="1">
    <citation type="submission" date="2019-02" db="EMBL/GenBank/DDBJ databases">
        <title>Draft Genome Sequence of Maize Bushy Stunt-like Phytoplasma group 16SrI-B (Aster yellows) in South Africa.</title>
        <authorList>
            <person name="Coetzee B."/>
            <person name="Douglas-Smit N."/>
            <person name="Maree H.J."/>
            <person name="Burger J.T."/>
            <person name="Kruger K."/>
            <person name="Pietersen G."/>
        </authorList>
    </citation>
    <scope>NUCLEOTIDE SEQUENCE [LARGE SCALE GENOMIC DNA]</scope>
    <source>
        <strain evidence="2 3">De Villa</strain>
    </source>
</reference>
<dbReference type="AlphaFoldDB" id="A0A4P6MDH1"/>
<gene>
    <name evidence="2" type="ORF">EXT02_00015</name>
</gene>
<protein>
    <submittedName>
        <fullName evidence="2">Uncharacterized protein</fullName>
    </submittedName>
</protein>
<evidence type="ECO:0000313" key="2">
    <source>
        <dbReference type="EMBL" id="QBF23625.1"/>
    </source>
</evidence>
<feature type="compositionally biased region" description="Polar residues" evidence="1">
    <location>
        <begin position="41"/>
        <end position="50"/>
    </location>
</feature>
<dbReference type="Proteomes" id="UP000289726">
    <property type="component" value="Chromosome"/>
</dbReference>
<name>A0A4P6MDH1_9MOLU</name>
<accession>A0A4P6MDH1</accession>
<feature type="region of interest" description="Disordered" evidence="1">
    <location>
        <begin position="1"/>
        <end position="50"/>
    </location>
</feature>